<evidence type="ECO:0000313" key="1">
    <source>
        <dbReference type="EMBL" id="KAH7117147.1"/>
    </source>
</evidence>
<name>A0A9P9DDW6_9PLEO</name>
<accession>A0A9P9DDW6</accession>
<dbReference type="AlphaFoldDB" id="A0A9P9DDW6"/>
<keyword evidence="2" id="KW-1185">Reference proteome</keyword>
<proteinExistence type="predicted"/>
<dbReference type="EMBL" id="JAGMWT010000014">
    <property type="protein sequence ID" value="KAH7117147.1"/>
    <property type="molecule type" value="Genomic_DNA"/>
</dbReference>
<reference evidence="1" key="1">
    <citation type="journal article" date="2021" name="Nat. Commun.">
        <title>Genetic determinants of endophytism in the Arabidopsis root mycobiome.</title>
        <authorList>
            <person name="Mesny F."/>
            <person name="Miyauchi S."/>
            <person name="Thiergart T."/>
            <person name="Pickel B."/>
            <person name="Atanasova L."/>
            <person name="Karlsson M."/>
            <person name="Huettel B."/>
            <person name="Barry K.W."/>
            <person name="Haridas S."/>
            <person name="Chen C."/>
            <person name="Bauer D."/>
            <person name="Andreopoulos W."/>
            <person name="Pangilinan J."/>
            <person name="LaButti K."/>
            <person name="Riley R."/>
            <person name="Lipzen A."/>
            <person name="Clum A."/>
            <person name="Drula E."/>
            <person name="Henrissat B."/>
            <person name="Kohler A."/>
            <person name="Grigoriev I.V."/>
            <person name="Martin F.M."/>
            <person name="Hacquard S."/>
        </authorList>
    </citation>
    <scope>NUCLEOTIDE SEQUENCE</scope>
    <source>
        <strain evidence="1">MPI-CAGE-CH-0243</strain>
    </source>
</reference>
<comment type="caution">
    <text evidence="1">The sequence shown here is derived from an EMBL/GenBank/DDBJ whole genome shotgun (WGS) entry which is preliminary data.</text>
</comment>
<gene>
    <name evidence="1" type="ORF">B0J11DRAFT_110008</name>
</gene>
<organism evidence="1 2">
    <name type="scientific">Dendryphion nanum</name>
    <dbReference type="NCBI Taxonomy" id="256645"/>
    <lineage>
        <taxon>Eukaryota</taxon>
        <taxon>Fungi</taxon>
        <taxon>Dikarya</taxon>
        <taxon>Ascomycota</taxon>
        <taxon>Pezizomycotina</taxon>
        <taxon>Dothideomycetes</taxon>
        <taxon>Pleosporomycetidae</taxon>
        <taxon>Pleosporales</taxon>
        <taxon>Torulaceae</taxon>
        <taxon>Dendryphion</taxon>
    </lineage>
</organism>
<protein>
    <submittedName>
        <fullName evidence="1">Uncharacterized protein</fullName>
    </submittedName>
</protein>
<dbReference type="Proteomes" id="UP000700596">
    <property type="component" value="Unassembled WGS sequence"/>
</dbReference>
<sequence length="202" mass="21914">MLAGFAAPSPAVVLLSSPCRLPGLLEFQSAVHGCNVPYHTKYYHPSIPHTIWHYYLVYDSPPPSHTSFSFSSSSNSSSSASANADASSLLSSHPLTPARLHVCHFPSLCVGRLGCWLVCPFPALFPSLLFSSTKHTQRTSSHHSLSLPHTHIHAQHPPLPSHSSPLLFFFFFSPCIPQFAIIPPLQPARGLPAVVIAFLAAF</sequence>
<evidence type="ECO:0000313" key="2">
    <source>
        <dbReference type="Proteomes" id="UP000700596"/>
    </source>
</evidence>